<dbReference type="OrthoDB" id="7487068at2759"/>
<dbReference type="AlphaFoldDB" id="A0A4Y2VXQ1"/>
<evidence type="ECO:0000313" key="2">
    <source>
        <dbReference type="Proteomes" id="UP000499080"/>
    </source>
</evidence>
<sequence>MVSINYQLTFLLIKKKSNPLISPRLAETNAMLTNFDKQDRDLSENSFKVVSHKPRPIENKSEIETSNKFQHLMDVEEQENLTELPKIFIPAINLKLTIDYNLTLQEISRNHPETTNKYDLGYIKITPNSLEDREKILDYLNKSEKEYVLSEAPDARPIKIVIKDLPQITLKKIFQMSSRNLVSKLSVSINSVISD</sequence>
<dbReference type="Proteomes" id="UP000499080">
    <property type="component" value="Unassembled WGS sequence"/>
</dbReference>
<protein>
    <recommendedName>
        <fullName evidence="3">Pre-C2HC domain-containing protein</fullName>
    </recommendedName>
</protein>
<name>A0A4Y2VXQ1_ARAVE</name>
<gene>
    <name evidence="1" type="ORF">AVEN_98802_1</name>
</gene>
<reference evidence="1 2" key="1">
    <citation type="journal article" date="2019" name="Sci. Rep.">
        <title>Orb-weaving spider Araneus ventricosus genome elucidates the spidroin gene catalogue.</title>
        <authorList>
            <person name="Kono N."/>
            <person name="Nakamura H."/>
            <person name="Ohtoshi R."/>
            <person name="Moran D.A.P."/>
            <person name="Shinohara A."/>
            <person name="Yoshida Y."/>
            <person name="Fujiwara M."/>
            <person name="Mori M."/>
            <person name="Tomita M."/>
            <person name="Arakawa K."/>
        </authorList>
    </citation>
    <scope>NUCLEOTIDE SEQUENCE [LARGE SCALE GENOMIC DNA]</scope>
</reference>
<organism evidence="1 2">
    <name type="scientific">Araneus ventricosus</name>
    <name type="common">Orbweaver spider</name>
    <name type="synonym">Epeira ventricosa</name>
    <dbReference type="NCBI Taxonomy" id="182803"/>
    <lineage>
        <taxon>Eukaryota</taxon>
        <taxon>Metazoa</taxon>
        <taxon>Ecdysozoa</taxon>
        <taxon>Arthropoda</taxon>
        <taxon>Chelicerata</taxon>
        <taxon>Arachnida</taxon>
        <taxon>Araneae</taxon>
        <taxon>Araneomorphae</taxon>
        <taxon>Entelegynae</taxon>
        <taxon>Araneoidea</taxon>
        <taxon>Araneidae</taxon>
        <taxon>Araneus</taxon>
    </lineage>
</organism>
<dbReference type="EMBL" id="BGPR01051607">
    <property type="protein sequence ID" value="GBO28537.1"/>
    <property type="molecule type" value="Genomic_DNA"/>
</dbReference>
<accession>A0A4Y2VXQ1</accession>
<comment type="caution">
    <text evidence="1">The sequence shown here is derived from an EMBL/GenBank/DDBJ whole genome shotgun (WGS) entry which is preliminary data.</text>
</comment>
<proteinExistence type="predicted"/>
<evidence type="ECO:0000313" key="1">
    <source>
        <dbReference type="EMBL" id="GBO28537.1"/>
    </source>
</evidence>
<keyword evidence="2" id="KW-1185">Reference proteome</keyword>
<evidence type="ECO:0008006" key="3">
    <source>
        <dbReference type="Google" id="ProtNLM"/>
    </source>
</evidence>